<keyword evidence="4" id="KW-0862">Zinc</keyword>
<dbReference type="PANTHER" id="PTHR46233:SF3">
    <property type="entry name" value="HYDROXYACYLGLUTATHIONE HYDROLASE GLOC"/>
    <property type="match status" value="1"/>
</dbReference>
<evidence type="ECO:0000256" key="2">
    <source>
        <dbReference type="ARBA" id="ARBA00022723"/>
    </source>
</evidence>
<evidence type="ECO:0000256" key="1">
    <source>
        <dbReference type="ARBA" id="ARBA00001947"/>
    </source>
</evidence>
<evidence type="ECO:0000259" key="5">
    <source>
        <dbReference type="SMART" id="SM00849"/>
    </source>
</evidence>
<dbReference type="EMBL" id="VTAV01000003">
    <property type="protein sequence ID" value="TYR36810.1"/>
    <property type="molecule type" value="Genomic_DNA"/>
</dbReference>
<dbReference type="Proteomes" id="UP000322362">
    <property type="component" value="Unassembled WGS sequence"/>
</dbReference>
<evidence type="ECO:0000256" key="4">
    <source>
        <dbReference type="ARBA" id="ARBA00022833"/>
    </source>
</evidence>
<protein>
    <submittedName>
        <fullName evidence="6">MBL fold metallo-hydrolase</fullName>
    </submittedName>
</protein>
<comment type="caution">
    <text evidence="6">The sequence shown here is derived from an EMBL/GenBank/DDBJ whole genome shotgun (WGS) entry which is preliminary data.</text>
</comment>
<dbReference type="SUPFAM" id="SSF56281">
    <property type="entry name" value="Metallo-hydrolase/oxidoreductase"/>
    <property type="match status" value="1"/>
</dbReference>
<dbReference type="PANTHER" id="PTHR46233">
    <property type="entry name" value="HYDROXYACYLGLUTATHIONE HYDROLASE GLOC"/>
    <property type="match status" value="1"/>
</dbReference>
<dbReference type="AlphaFoldDB" id="A0A5D4HDD0"/>
<keyword evidence="2" id="KW-0479">Metal-binding</keyword>
<keyword evidence="7" id="KW-1185">Reference proteome</keyword>
<accession>A0A5D4HDD0</accession>
<evidence type="ECO:0000313" key="7">
    <source>
        <dbReference type="Proteomes" id="UP000322362"/>
    </source>
</evidence>
<proteinExistence type="predicted"/>
<dbReference type="CDD" id="cd06262">
    <property type="entry name" value="metallo-hydrolase-like_MBL-fold"/>
    <property type="match status" value="1"/>
</dbReference>
<gene>
    <name evidence="6" type="ORF">FXV77_06395</name>
</gene>
<comment type="cofactor">
    <cofactor evidence="1">
        <name>Zn(2+)</name>
        <dbReference type="ChEBI" id="CHEBI:29105"/>
    </cofactor>
</comment>
<dbReference type="InterPro" id="IPR036866">
    <property type="entry name" value="RibonucZ/Hydroxyglut_hydro"/>
</dbReference>
<dbReference type="SMART" id="SM00849">
    <property type="entry name" value="Lactamase_B"/>
    <property type="match status" value="1"/>
</dbReference>
<name>A0A5D4HDD0_9SPHI</name>
<feature type="domain" description="Metallo-beta-lactamase" evidence="5">
    <location>
        <begin position="13"/>
        <end position="195"/>
    </location>
</feature>
<evidence type="ECO:0000256" key="3">
    <source>
        <dbReference type="ARBA" id="ARBA00022801"/>
    </source>
</evidence>
<evidence type="ECO:0000313" key="6">
    <source>
        <dbReference type="EMBL" id="TYR36810.1"/>
    </source>
</evidence>
<dbReference type="InterPro" id="IPR051453">
    <property type="entry name" value="MBL_Glyoxalase_II"/>
</dbReference>
<dbReference type="RefSeq" id="WP_148918396.1">
    <property type="nucleotide sequence ID" value="NZ_VTAV01000003.1"/>
</dbReference>
<keyword evidence="3 6" id="KW-0378">Hydrolase</keyword>
<sequence>MLNVHSFIFNTFQENTYIVYDENGLCAIFDPGMSNYEEEAAFVSFVEQNNLKPITLYNTHCHIDHVLGNHFIFEKYGLIPQFHEGEVPVLVAVQNMAPMYGFRYETSPIPETFLEEGQAVEIGKHTLGLLFVPGHSPAHLCFYSAQDGFVIGGDVLFRNSIGRTDLPGGNHQQLLDNIQQKMYVLPDETIVYPGHGPSTTIGFEKETNPFVRGQKT</sequence>
<dbReference type="GO" id="GO:0046872">
    <property type="term" value="F:metal ion binding"/>
    <property type="evidence" value="ECO:0007669"/>
    <property type="project" value="UniProtKB-KW"/>
</dbReference>
<dbReference type="InterPro" id="IPR001279">
    <property type="entry name" value="Metallo-B-lactamas"/>
</dbReference>
<organism evidence="6 7">
    <name type="scientific">Sphingobacterium phlebotomi</name>
    <dbReference type="NCBI Taxonomy" id="2605433"/>
    <lineage>
        <taxon>Bacteria</taxon>
        <taxon>Pseudomonadati</taxon>
        <taxon>Bacteroidota</taxon>
        <taxon>Sphingobacteriia</taxon>
        <taxon>Sphingobacteriales</taxon>
        <taxon>Sphingobacteriaceae</taxon>
        <taxon>Sphingobacterium</taxon>
    </lineage>
</organism>
<dbReference type="Gene3D" id="3.60.15.10">
    <property type="entry name" value="Ribonuclease Z/Hydroxyacylglutathione hydrolase-like"/>
    <property type="match status" value="1"/>
</dbReference>
<reference evidence="6 7" key="1">
    <citation type="submission" date="2019-08" db="EMBL/GenBank/DDBJ databases">
        <title>Phlebobacter frassis gen. nov. sp. nov., a new member of family Sphingobacteriaceae isolated from sand fly rearing media.</title>
        <authorList>
            <person name="Kakumanu M.L."/>
            <person name="Marayati B.F."/>
            <person name="Wada-Katsumata A."/>
            <person name="Wasserberg G."/>
            <person name="Schal C."/>
            <person name="Apperson C.S."/>
            <person name="Ponnusamy L."/>
        </authorList>
    </citation>
    <scope>NUCLEOTIDE SEQUENCE [LARGE SCALE GENOMIC DNA]</scope>
    <source>
        <strain evidence="6 7">SSI9</strain>
    </source>
</reference>
<dbReference type="Pfam" id="PF00753">
    <property type="entry name" value="Lactamase_B"/>
    <property type="match status" value="1"/>
</dbReference>
<dbReference type="GO" id="GO:0016787">
    <property type="term" value="F:hydrolase activity"/>
    <property type="evidence" value="ECO:0007669"/>
    <property type="project" value="UniProtKB-KW"/>
</dbReference>